<reference evidence="3 4" key="1">
    <citation type="submission" date="2020-08" db="EMBL/GenBank/DDBJ databases">
        <title>Genomic Encyclopedia of Type Strains, Phase IV (KMG-IV): sequencing the most valuable type-strain genomes for metagenomic binning, comparative biology and taxonomic classification.</title>
        <authorList>
            <person name="Goeker M."/>
        </authorList>
    </citation>
    <scope>NUCLEOTIDE SEQUENCE [LARGE SCALE GENOMIC DNA]</scope>
    <source>
        <strain evidence="3 4">DSM 2163</strain>
    </source>
</reference>
<comment type="caution">
    <text evidence="3">The sequence shown here is derived from an EMBL/GenBank/DDBJ whole genome shotgun (WGS) entry which is preliminary data.</text>
</comment>
<dbReference type="EMBL" id="JACHOP010000002">
    <property type="protein sequence ID" value="MBB5756021.1"/>
    <property type="molecule type" value="Genomic_DNA"/>
</dbReference>
<dbReference type="Proteomes" id="UP000583454">
    <property type="component" value="Unassembled WGS sequence"/>
</dbReference>
<dbReference type="Pfam" id="PF21722">
    <property type="entry name" value="Gly_rich_2"/>
    <property type="match status" value="1"/>
</dbReference>
<feature type="region of interest" description="Disordered" evidence="1">
    <location>
        <begin position="444"/>
        <end position="465"/>
    </location>
</feature>
<protein>
    <recommendedName>
        <fullName evidence="2">Glycine-rich domain-containing protein</fullName>
    </recommendedName>
</protein>
<gene>
    <name evidence="3" type="ORF">HNR00_000717</name>
</gene>
<dbReference type="Pfam" id="PF10983">
    <property type="entry name" value="DUF2793"/>
    <property type="match status" value="1"/>
</dbReference>
<evidence type="ECO:0000256" key="1">
    <source>
        <dbReference type="SAM" id="MobiDB-lite"/>
    </source>
</evidence>
<proteinExistence type="predicted"/>
<accession>A0A840ZG69</accession>
<feature type="domain" description="Glycine-rich" evidence="2">
    <location>
        <begin position="236"/>
        <end position="504"/>
    </location>
</feature>
<sequence length="507" mass="47848">MADTTPSLALPLIAGGQAQKHVTHNEALALLDALVQLAVIDRDLAVPPANPAEGDRYIVAANPSGAWAGWAGRIARYQDGAWLSLVPHPGWLAFVADEAEIHAYAGGAWVPFRSTITALQSLTRLGLGTAADAQNPFAAKLNKALWTALTTSEGGDGHLRYTLNKQAAGNVLSLLLQSGFSGRAEIGLVGGDNLSLRVSPDGGTWTNVFTVERTTGAATFDKGVLREELAVFTASGTWTKPDWARTVTVTAMGGGGGGGGARRGAAGTVRNGGGGGGAGALNSETFSAAEIGATLTVTVGAGGAGAPAITVDDTGGVAGTAGGASIVNDGSAYDLVRAFGGGAGGGGTNSVAGGGGTAGGGVSLEAVGAGGAGGSNGALGASGTTSLRGSGGGGSGGGLTAANVASTGRNAGAGYAVGNGRDSNGGVLGAVGANGTAGQSKRWIRGAAGGGGGGGAGAADGSSGGGNGGAAGLPGGGGGGAGAALNGMPTGAGGNGGRGEVWILARG</sequence>
<organism evidence="3 4">
    <name type="scientific">Methylorubrum rhodinum</name>
    <dbReference type="NCBI Taxonomy" id="29428"/>
    <lineage>
        <taxon>Bacteria</taxon>
        <taxon>Pseudomonadati</taxon>
        <taxon>Pseudomonadota</taxon>
        <taxon>Alphaproteobacteria</taxon>
        <taxon>Hyphomicrobiales</taxon>
        <taxon>Methylobacteriaceae</taxon>
        <taxon>Methylorubrum</taxon>
    </lineage>
</organism>
<feature type="compositionally biased region" description="Gly residues" evidence="1">
    <location>
        <begin position="447"/>
        <end position="465"/>
    </location>
</feature>
<dbReference type="InterPro" id="IPR021251">
    <property type="entry name" value="DUF2793"/>
</dbReference>
<evidence type="ECO:0000313" key="3">
    <source>
        <dbReference type="EMBL" id="MBB5756021.1"/>
    </source>
</evidence>
<dbReference type="InterPro" id="IPR049304">
    <property type="entry name" value="Gly_rich_dom"/>
</dbReference>
<dbReference type="RefSeq" id="WP_281383223.1">
    <property type="nucleotide sequence ID" value="NZ_JACHOP010000002.1"/>
</dbReference>
<evidence type="ECO:0000313" key="4">
    <source>
        <dbReference type="Proteomes" id="UP000583454"/>
    </source>
</evidence>
<name>A0A840ZG69_9HYPH</name>
<evidence type="ECO:0000259" key="2">
    <source>
        <dbReference type="Pfam" id="PF21722"/>
    </source>
</evidence>
<dbReference type="AlphaFoldDB" id="A0A840ZG69"/>
<keyword evidence="4" id="KW-1185">Reference proteome</keyword>